<reference evidence="2 3" key="1">
    <citation type="journal article" date="2024" name="BMC Biol.">
        <title>Comparative genomics of Ascetosporea gives new insight into the evolutionary basis for animal parasitism in Rhizaria.</title>
        <authorList>
            <person name="Hiltunen Thoren M."/>
            <person name="Onut-Brannstrom I."/>
            <person name="Alfjorden A."/>
            <person name="Peckova H."/>
            <person name="Swords F."/>
            <person name="Hooper C."/>
            <person name="Holzer A.S."/>
            <person name="Bass D."/>
            <person name="Burki F."/>
        </authorList>
    </citation>
    <scope>NUCLEOTIDE SEQUENCE [LARGE SCALE GENOMIC DNA]</scope>
    <source>
        <strain evidence="2">20-A016</strain>
    </source>
</reference>
<proteinExistence type="predicted"/>
<gene>
    <name evidence="2" type="ORF">MHBO_003827</name>
</gene>
<feature type="non-terminal residue" evidence="2">
    <location>
        <position position="1"/>
    </location>
</feature>
<accession>A0ABV2AS52</accession>
<comment type="caution">
    <text evidence="2">The sequence shown here is derived from an EMBL/GenBank/DDBJ whole genome shotgun (WGS) entry which is preliminary data.</text>
</comment>
<dbReference type="EMBL" id="JBDODL010002580">
    <property type="protein sequence ID" value="MES1922319.1"/>
    <property type="molecule type" value="Genomic_DNA"/>
</dbReference>
<feature type="compositionally biased region" description="Low complexity" evidence="1">
    <location>
        <begin position="99"/>
        <end position="113"/>
    </location>
</feature>
<feature type="region of interest" description="Disordered" evidence="1">
    <location>
        <begin position="95"/>
        <end position="114"/>
    </location>
</feature>
<feature type="region of interest" description="Disordered" evidence="1">
    <location>
        <begin position="55"/>
        <end position="78"/>
    </location>
</feature>
<feature type="compositionally biased region" description="Polar residues" evidence="1">
    <location>
        <begin position="142"/>
        <end position="151"/>
    </location>
</feature>
<evidence type="ECO:0000313" key="2">
    <source>
        <dbReference type="EMBL" id="MES1922319.1"/>
    </source>
</evidence>
<protein>
    <submittedName>
        <fullName evidence="2">Uncharacterized protein</fullName>
    </submittedName>
</protein>
<evidence type="ECO:0000256" key="1">
    <source>
        <dbReference type="SAM" id="MobiDB-lite"/>
    </source>
</evidence>
<organism evidence="2 3">
    <name type="scientific">Bonamia ostreae</name>
    <dbReference type="NCBI Taxonomy" id="126728"/>
    <lineage>
        <taxon>Eukaryota</taxon>
        <taxon>Sar</taxon>
        <taxon>Rhizaria</taxon>
        <taxon>Endomyxa</taxon>
        <taxon>Ascetosporea</taxon>
        <taxon>Haplosporida</taxon>
        <taxon>Bonamia</taxon>
    </lineage>
</organism>
<sequence length="308" mass="34913">GSLKLKYEDYSKRQENFRFYKFSLASTFSKRYKNIESHLALKFEYFPKILKRENSKSAKSTGNHQKSHSDKENAPLDKLEEKKSSFLLEKSMSTNHILSKNSSPSHKSVSSAKDFQKNLQTDLLKEQTKKSSGKIDLKPETNDNLSKNGSNKVIVESKRSEETTNTEPEISIENVETAEKTNVVEETEPIPEMDVEQKESEVELKNGKNDSEAVANRATENQNIAQPNVEPINEQTKSDEQKNMVAADLAAKSICQKEAETLPPTKSWSFRRRKQTAKDNLETLIGARLGNEMAFSSAKKMPFKKSPE</sequence>
<keyword evidence="3" id="KW-1185">Reference proteome</keyword>
<evidence type="ECO:0000313" key="3">
    <source>
        <dbReference type="Proteomes" id="UP001439008"/>
    </source>
</evidence>
<dbReference type="Proteomes" id="UP001439008">
    <property type="component" value="Unassembled WGS sequence"/>
</dbReference>
<feature type="compositionally biased region" description="Basic and acidic residues" evidence="1">
    <location>
        <begin position="195"/>
        <end position="211"/>
    </location>
</feature>
<feature type="compositionally biased region" description="Basic and acidic residues" evidence="1">
    <location>
        <begin position="123"/>
        <end position="141"/>
    </location>
</feature>
<feature type="compositionally biased region" description="Basic and acidic residues" evidence="1">
    <location>
        <begin position="67"/>
        <end position="78"/>
    </location>
</feature>
<name>A0ABV2AS52_9EUKA</name>
<feature type="region of interest" description="Disordered" evidence="1">
    <location>
        <begin position="123"/>
        <end position="242"/>
    </location>
</feature>
<feature type="compositionally biased region" description="Acidic residues" evidence="1">
    <location>
        <begin position="185"/>
        <end position="194"/>
    </location>
</feature>